<proteinExistence type="predicted"/>
<dbReference type="EMBL" id="LR881466">
    <property type="protein sequence ID" value="CAD5315735.1"/>
    <property type="molecule type" value="Genomic_DNA"/>
</dbReference>
<sequence>MADQSLETERMQEVLRVSQWLNPEEYVLIEIYHYHSPSWAISSSLSWDTISDLSPSSFSSLLDASSSIRGVANAAAESGKVKRDNGREDEAVRFGLDWFGIGSSLGEGLKQMSSYAVGADS</sequence>
<dbReference type="AlphaFoldDB" id="A0A7G2E4F0"/>
<protein>
    <submittedName>
        <fullName evidence="1">(thale cress) hypothetical protein</fullName>
    </submittedName>
</protein>
<name>A0A7G2E4F0_ARATH</name>
<reference evidence="1 2" key="1">
    <citation type="submission" date="2020-09" db="EMBL/GenBank/DDBJ databases">
        <authorList>
            <person name="Ashkenazy H."/>
        </authorList>
    </citation>
    <scope>NUCLEOTIDE SEQUENCE [LARGE SCALE GENOMIC DNA]</scope>
    <source>
        <strain evidence="2">cv. Cdm-0</strain>
    </source>
</reference>
<evidence type="ECO:0000313" key="2">
    <source>
        <dbReference type="Proteomes" id="UP000516314"/>
    </source>
</evidence>
<accession>A0A7G2E4F0</accession>
<organism evidence="1 2">
    <name type="scientific">Arabidopsis thaliana</name>
    <name type="common">Mouse-ear cress</name>
    <dbReference type="NCBI Taxonomy" id="3702"/>
    <lineage>
        <taxon>Eukaryota</taxon>
        <taxon>Viridiplantae</taxon>
        <taxon>Streptophyta</taxon>
        <taxon>Embryophyta</taxon>
        <taxon>Tracheophyta</taxon>
        <taxon>Spermatophyta</taxon>
        <taxon>Magnoliopsida</taxon>
        <taxon>eudicotyledons</taxon>
        <taxon>Gunneridae</taxon>
        <taxon>Pentapetalae</taxon>
        <taxon>rosids</taxon>
        <taxon>malvids</taxon>
        <taxon>Brassicales</taxon>
        <taxon>Brassicaceae</taxon>
        <taxon>Camelineae</taxon>
        <taxon>Arabidopsis</taxon>
    </lineage>
</organism>
<evidence type="ECO:0000313" key="1">
    <source>
        <dbReference type="EMBL" id="CAD5315735.1"/>
    </source>
</evidence>
<dbReference type="Proteomes" id="UP000516314">
    <property type="component" value="Chromosome 1"/>
</dbReference>
<gene>
    <name evidence="1" type="ORF">AT9943_LOCUS4087</name>
</gene>